<gene>
    <name evidence="2" type="ORF">JF535_05940</name>
</gene>
<dbReference type="Proteomes" id="UP000664293">
    <property type="component" value="Unassembled WGS sequence"/>
</dbReference>
<evidence type="ECO:0000259" key="1">
    <source>
        <dbReference type="Pfam" id="PF00144"/>
    </source>
</evidence>
<reference evidence="2 3" key="1">
    <citation type="submission" date="2020-12" db="EMBL/GenBank/DDBJ databases">
        <title>Oil enriched cultivation method for isolating marine PHA-producing bacteria.</title>
        <authorList>
            <person name="Zheng W."/>
            <person name="Yu S."/>
            <person name="Huang Y."/>
        </authorList>
    </citation>
    <scope>NUCLEOTIDE SEQUENCE [LARGE SCALE GENOMIC DNA]</scope>
    <source>
        <strain evidence="2 3">SN0-2</strain>
    </source>
</reference>
<name>A0ABS3E5A6_9GAMM</name>
<proteinExistence type="predicted"/>
<keyword evidence="2" id="KW-0378">Hydrolase</keyword>
<dbReference type="Gene3D" id="3.40.710.10">
    <property type="entry name" value="DD-peptidase/beta-lactamase superfamily"/>
    <property type="match status" value="1"/>
</dbReference>
<dbReference type="RefSeq" id="WP_207000332.1">
    <property type="nucleotide sequence ID" value="NZ_JAEKJR010000002.1"/>
</dbReference>
<organism evidence="2 3">
    <name type="scientific">Microbulbifer salipaludis</name>
    <dbReference type="NCBI Taxonomy" id="187980"/>
    <lineage>
        <taxon>Bacteria</taxon>
        <taxon>Pseudomonadati</taxon>
        <taxon>Pseudomonadota</taxon>
        <taxon>Gammaproteobacteria</taxon>
        <taxon>Cellvibrionales</taxon>
        <taxon>Microbulbiferaceae</taxon>
        <taxon>Microbulbifer</taxon>
    </lineage>
</organism>
<comment type="caution">
    <text evidence="2">The sequence shown here is derived from an EMBL/GenBank/DDBJ whole genome shotgun (WGS) entry which is preliminary data.</text>
</comment>
<dbReference type="GO" id="GO:0016787">
    <property type="term" value="F:hydrolase activity"/>
    <property type="evidence" value="ECO:0007669"/>
    <property type="project" value="UniProtKB-KW"/>
</dbReference>
<feature type="domain" description="Beta-lactamase-related" evidence="1">
    <location>
        <begin position="53"/>
        <end position="332"/>
    </location>
</feature>
<protein>
    <submittedName>
        <fullName evidence="2">Serine hydrolase</fullName>
    </submittedName>
</protein>
<keyword evidence="3" id="KW-1185">Reference proteome</keyword>
<dbReference type="PANTHER" id="PTHR43283">
    <property type="entry name" value="BETA-LACTAMASE-RELATED"/>
    <property type="match status" value="1"/>
</dbReference>
<sequence length="364" mass="40800">MISFLFYSLVSTGAAPSVLPAELDYFDPAQRSHALGPLIESLGEGSDFQELHSFLVYRHGKVVAEQYYSGNADYIDFPGGLERIAIADRKQWSASDPHYVASVNKSVTALLTGIWLSEQGRTTKQTLAPLLPEYQAYFSGSKKSALSVHHILSMQTGFSWDEWDGDDLVQLWRSNDFASFLLSQENSGPGREWRYNSAALNLLFEAIQGTLPIPLDEWATRRLYHPMGITDFEWGRQPNGVAEASARLFLLPRDMLKLGVLILQEGYWEGKQLVPSLWIRQMCSVQAEGPAGFYGYGIWLREINGIPVCTAEGDGGQYIHVIAEKELVVVMTQGNYLQWPLYREQSDTILRRLLEALEGPAPDS</sequence>
<dbReference type="InterPro" id="IPR012338">
    <property type="entry name" value="Beta-lactam/transpept-like"/>
</dbReference>
<dbReference type="Pfam" id="PF00144">
    <property type="entry name" value="Beta-lactamase"/>
    <property type="match status" value="1"/>
</dbReference>
<dbReference type="InterPro" id="IPR050789">
    <property type="entry name" value="Diverse_Enzym_Activities"/>
</dbReference>
<evidence type="ECO:0000313" key="2">
    <source>
        <dbReference type="EMBL" id="MBN8430393.1"/>
    </source>
</evidence>
<dbReference type="SUPFAM" id="SSF56601">
    <property type="entry name" value="beta-lactamase/transpeptidase-like"/>
    <property type="match status" value="1"/>
</dbReference>
<dbReference type="InterPro" id="IPR001466">
    <property type="entry name" value="Beta-lactam-related"/>
</dbReference>
<accession>A0ABS3E5A6</accession>
<evidence type="ECO:0000313" key="3">
    <source>
        <dbReference type="Proteomes" id="UP000664293"/>
    </source>
</evidence>
<dbReference type="EMBL" id="JAEKJR010000002">
    <property type="protein sequence ID" value="MBN8430393.1"/>
    <property type="molecule type" value="Genomic_DNA"/>
</dbReference>
<dbReference type="PANTHER" id="PTHR43283:SF7">
    <property type="entry name" value="BETA-LACTAMASE-RELATED DOMAIN-CONTAINING PROTEIN"/>
    <property type="match status" value="1"/>
</dbReference>